<accession>A0A1R4B5B1</accession>
<evidence type="ECO:0000256" key="1">
    <source>
        <dbReference type="ARBA" id="ARBA00002324"/>
    </source>
</evidence>
<dbReference type="UniPathway" id="UPA00253">
    <property type="reaction ID" value="UER00332"/>
</dbReference>
<evidence type="ECO:0000256" key="13">
    <source>
        <dbReference type="ARBA" id="ARBA00033353"/>
    </source>
</evidence>
<dbReference type="PANTHER" id="PTHR39321">
    <property type="entry name" value="NICOTINATE-NUCLEOTIDE ADENYLYLTRANSFERASE-RELATED"/>
    <property type="match status" value="1"/>
</dbReference>
<feature type="domain" description="Cytidyltransferase-like" evidence="15">
    <location>
        <begin position="6"/>
        <end position="145"/>
    </location>
</feature>
<dbReference type="Pfam" id="PF01467">
    <property type="entry name" value="CTP_transf_like"/>
    <property type="match status" value="1"/>
</dbReference>
<evidence type="ECO:0000256" key="7">
    <source>
        <dbReference type="ARBA" id="ARBA00022695"/>
    </source>
</evidence>
<keyword evidence="17" id="KW-1185">Reference proteome</keyword>
<organism evidence="16 17">
    <name type="scientific">Vibrio palustris</name>
    <dbReference type="NCBI Taxonomy" id="1918946"/>
    <lineage>
        <taxon>Bacteria</taxon>
        <taxon>Pseudomonadati</taxon>
        <taxon>Pseudomonadota</taxon>
        <taxon>Gammaproteobacteria</taxon>
        <taxon>Vibrionales</taxon>
        <taxon>Vibrionaceae</taxon>
        <taxon>Vibrio</taxon>
    </lineage>
</organism>
<reference evidence="16 17" key="1">
    <citation type="submission" date="2017-02" db="EMBL/GenBank/DDBJ databases">
        <authorList>
            <person name="Peterson S.W."/>
        </authorList>
    </citation>
    <scope>NUCLEOTIDE SEQUENCE [LARGE SCALE GENOMIC DNA]</scope>
    <source>
        <strain evidence="16 17">CECT 9027</strain>
    </source>
</reference>
<dbReference type="NCBIfam" id="NF006479">
    <property type="entry name" value="PRK08887.1"/>
    <property type="match status" value="1"/>
</dbReference>
<keyword evidence="5" id="KW-0662">Pyridine nucleotide biosynthesis</keyword>
<dbReference type="Gene3D" id="3.40.50.620">
    <property type="entry name" value="HUPs"/>
    <property type="match status" value="1"/>
</dbReference>
<dbReference type="PANTHER" id="PTHR39321:SF3">
    <property type="entry name" value="PHOSPHOPANTETHEINE ADENYLYLTRANSFERASE"/>
    <property type="match status" value="1"/>
</dbReference>
<dbReference type="InterPro" id="IPR014729">
    <property type="entry name" value="Rossmann-like_a/b/a_fold"/>
</dbReference>
<dbReference type="AlphaFoldDB" id="A0A1R4B5B1"/>
<gene>
    <name evidence="16" type="primary">nadD</name>
    <name evidence="16" type="ORF">VPAL9027_02051</name>
</gene>
<dbReference type="CDD" id="cd02165">
    <property type="entry name" value="NMNAT"/>
    <property type="match status" value="1"/>
</dbReference>
<dbReference type="OrthoDB" id="5295945at2"/>
<keyword evidence="9" id="KW-0067">ATP-binding</keyword>
<name>A0A1R4B5B1_9VIBR</name>
<comment type="similarity">
    <text evidence="3">Belongs to the NadD family.</text>
</comment>
<evidence type="ECO:0000256" key="3">
    <source>
        <dbReference type="ARBA" id="ARBA00009014"/>
    </source>
</evidence>
<evidence type="ECO:0000313" key="16">
    <source>
        <dbReference type="EMBL" id="SJL84071.1"/>
    </source>
</evidence>
<dbReference type="InterPro" id="IPR004821">
    <property type="entry name" value="Cyt_trans-like"/>
</dbReference>
<dbReference type="GO" id="GO:0004515">
    <property type="term" value="F:nicotinate-nucleotide adenylyltransferase activity"/>
    <property type="evidence" value="ECO:0007669"/>
    <property type="project" value="UniProtKB-EC"/>
</dbReference>
<sequence>MPKIAVFGSAFNPPSLGHKSVIERLSHFDRVLLIPSISHAWGKNMLDYSSRCELINAFIGDLGLSHVALSRIEETLLEPGQSVTTYALLSALQQQYPSDEFTFIIGPDNLFKFGQFAHADDILNQWSVMACPQTLPIRSTDIRERLSQSLPIDELTTPTVVHMLHQQQWY</sequence>
<comment type="function">
    <text evidence="1">Catalyzes the reversible adenylation of nicotinate mononucleotide (NaMN) to nicotinic acid adenine dinucleotide (NaAD).</text>
</comment>
<dbReference type="InterPro" id="IPR005248">
    <property type="entry name" value="NadD/NMNAT"/>
</dbReference>
<evidence type="ECO:0000256" key="14">
    <source>
        <dbReference type="ARBA" id="ARBA00048721"/>
    </source>
</evidence>
<keyword evidence="7 16" id="KW-0548">Nucleotidyltransferase</keyword>
<proteinExistence type="inferred from homology"/>
<evidence type="ECO:0000259" key="15">
    <source>
        <dbReference type="Pfam" id="PF01467"/>
    </source>
</evidence>
<evidence type="ECO:0000256" key="10">
    <source>
        <dbReference type="ARBA" id="ARBA00023027"/>
    </source>
</evidence>
<dbReference type="STRING" id="1918946.VPAL9027_02051"/>
<evidence type="ECO:0000256" key="6">
    <source>
        <dbReference type="ARBA" id="ARBA00022679"/>
    </source>
</evidence>
<keyword evidence="10" id="KW-0520">NAD</keyword>
<dbReference type="SUPFAM" id="SSF52374">
    <property type="entry name" value="Nucleotidylyl transferase"/>
    <property type="match status" value="1"/>
</dbReference>
<keyword evidence="6 16" id="KW-0808">Transferase</keyword>
<protein>
    <recommendedName>
        <fullName evidence="4">nicotinate-nucleotide adenylyltransferase</fullName>
        <ecNumber evidence="4">2.7.7.18</ecNumber>
    </recommendedName>
    <alternativeName>
        <fullName evidence="13">Deamido-NAD(+) diphosphorylase</fullName>
    </alternativeName>
    <alternativeName>
        <fullName evidence="12">Deamido-NAD(+) pyrophosphorylase</fullName>
    </alternativeName>
    <alternativeName>
        <fullName evidence="11">Nicotinate mononucleotide adenylyltransferase</fullName>
    </alternativeName>
</protein>
<evidence type="ECO:0000256" key="9">
    <source>
        <dbReference type="ARBA" id="ARBA00022840"/>
    </source>
</evidence>
<keyword evidence="8" id="KW-0547">Nucleotide-binding</keyword>
<evidence type="ECO:0000256" key="12">
    <source>
        <dbReference type="ARBA" id="ARBA00033140"/>
    </source>
</evidence>
<dbReference type="RefSeq" id="WP_077314469.1">
    <property type="nucleotide sequence ID" value="NZ_AP024888.1"/>
</dbReference>
<dbReference type="Proteomes" id="UP000189475">
    <property type="component" value="Unassembled WGS sequence"/>
</dbReference>
<dbReference type="GO" id="GO:0005524">
    <property type="term" value="F:ATP binding"/>
    <property type="evidence" value="ECO:0007669"/>
    <property type="project" value="UniProtKB-KW"/>
</dbReference>
<dbReference type="EC" id="2.7.7.18" evidence="4"/>
<evidence type="ECO:0000256" key="5">
    <source>
        <dbReference type="ARBA" id="ARBA00022642"/>
    </source>
</evidence>
<comment type="pathway">
    <text evidence="2">Cofactor biosynthesis; NAD(+) biosynthesis; deamido-NAD(+) from nicotinate D-ribonucleotide: step 1/1.</text>
</comment>
<evidence type="ECO:0000256" key="8">
    <source>
        <dbReference type="ARBA" id="ARBA00022741"/>
    </source>
</evidence>
<evidence type="ECO:0000313" key="17">
    <source>
        <dbReference type="Proteomes" id="UP000189475"/>
    </source>
</evidence>
<evidence type="ECO:0000256" key="11">
    <source>
        <dbReference type="ARBA" id="ARBA00031253"/>
    </source>
</evidence>
<dbReference type="EMBL" id="FUFT01000005">
    <property type="protein sequence ID" value="SJL84071.1"/>
    <property type="molecule type" value="Genomic_DNA"/>
</dbReference>
<comment type="catalytic activity">
    <reaction evidence="14">
        <text>nicotinate beta-D-ribonucleotide + ATP + H(+) = deamido-NAD(+) + diphosphate</text>
        <dbReference type="Rhea" id="RHEA:22860"/>
        <dbReference type="ChEBI" id="CHEBI:15378"/>
        <dbReference type="ChEBI" id="CHEBI:30616"/>
        <dbReference type="ChEBI" id="CHEBI:33019"/>
        <dbReference type="ChEBI" id="CHEBI:57502"/>
        <dbReference type="ChEBI" id="CHEBI:58437"/>
        <dbReference type="EC" id="2.7.7.18"/>
    </reaction>
</comment>
<evidence type="ECO:0000256" key="4">
    <source>
        <dbReference type="ARBA" id="ARBA00012389"/>
    </source>
</evidence>
<dbReference type="GO" id="GO:0009435">
    <property type="term" value="P:NAD+ biosynthetic process"/>
    <property type="evidence" value="ECO:0007669"/>
    <property type="project" value="UniProtKB-UniPathway"/>
</dbReference>
<evidence type="ECO:0000256" key="2">
    <source>
        <dbReference type="ARBA" id="ARBA00005019"/>
    </source>
</evidence>